<dbReference type="EMBL" id="PNBA02000019">
    <property type="protein sequence ID" value="KAG6390969.1"/>
    <property type="molecule type" value="Genomic_DNA"/>
</dbReference>
<evidence type="ECO:0000313" key="6">
    <source>
        <dbReference type="EMBL" id="KAG6390969.1"/>
    </source>
</evidence>
<evidence type="ECO:0000256" key="4">
    <source>
        <dbReference type="SAM" id="SignalP"/>
    </source>
</evidence>
<keyword evidence="3" id="KW-1015">Disulfide bond</keyword>
<dbReference type="Proteomes" id="UP000298416">
    <property type="component" value="Unassembled WGS sequence"/>
</dbReference>
<keyword evidence="2 4" id="KW-0732">Signal</keyword>
<keyword evidence="7" id="KW-1185">Reference proteome</keyword>
<reference evidence="6" key="2">
    <citation type="submission" date="2020-08" db="EMBL/GenBank/DDBJ databases">
        <title>Plant Genome Project.</title>
        <authorList>
            <person name="Zhang R.-G."/>
        </authorList>
    </citation>
    <scope>NUCLEOTIDE SEQUENCE</scope>
    <source>
        <strain evidence="6">Huo1</strain>
        <tissue evidence="6">Leaf</tissue>
    </source>
</reference>
<sequence length="367" mass="40881">MSVKEKLNNMQTSILVMIVFILPTLVLSSHNNYPLSMPSCNDNSCGDIRIPFPFGTTRECYLTIQFWVTCNRTDVDHPKLFWGESEVEITDIYLDGQMRVMQYIAEDCYYRNGSSSSNNNPWIELATYFTVNNTANKFTIVGCDAYALVSGTRLARSFTTGCTAMCSSEADLTEGSCAGVGCCQTPIPQNVSRVEVEVKSYSNYTDVWDFNNCGYAFVVQDTAFNFSKDNLTNLSNVIELPMVVDWVIRNGTCEEAKTNATTYACVSANSECYKPTNGYGYRCRCVDGFEGNPYLSKGCIDIDECAATNHNNCTMKEYCNNEEGTYTCSCPDTHDGDGKGEHGCVLLQKKHNMKIAYVLIGNYTLTL</sequence>
<organism evidence="6">
    <name type="scientific">Salvia splendens</name>
    <name type="common">Scarlet sage</name>
    <dbReference type="NCBI Taxonomy" id="180675"/>
    <lineage>
        <taxon>Eukaryota</taxon>
        <taxon>Viridiplantae</taxon>
        <taxon>Streptophyta</taxon>
        <taxon>Embryophyta</taxon>
        <taxon>Tracheophyta</taxon>
        <taxon>Spermatophyta</taxon>
        <taxon>Magnoliopsida</taxon>
        <taxon>eudicotyledons</taxon>
        <taxon>Gunneridae</taxon>
        <taxon>Pentapetalae</taxon>
        <taxon>asterids</taxon>
        <taxon>lamiids</taxon>
        <taxon>Lamiales</taxon>
        <taxon>Lamiaceae</taxon>
        <taxon>Nepetoideae</taxon>
        <taxon>Mentheae</taxon>
        <taxon>Salviinae</taxon>
        <taxon>Salvia</taxon>
        <taxon>Salvia subgen. Calosphace</taxon>
        <taxon>core Calosphace</taxon>
    </lineage>
</organism>
<gene>
    <name evidence="6" type="ORF">SASPL_148715</name>
</gene>
<dbReference type="InterPro" id="IPR001881">
    <property type="entry name" value="EGF-like_Ca-bd_dom"/>
</dbReference>
<evidence type="ECO:0000256" key="1">
    <source>
        <dbReference type="ARBA" id="ARBA00004167"/>
    </source>
</evidence>
<dbReference type="InterPro" id="IPR018097">
    <property type="entry name" value="EGF_Ca-bd_CS"/>
</dbReference>
<name>A0A8X8WB68_SALSN</name>
<proteinExistence type="predicted"/>
<feature type="domain" description="EGF-like calcium-binding" evidence="5">
    <location>
        <begin position="301"/>
        <end position="345"/>
    </location>
</feature>
<feature type="chain" id="PRO_5036504230" description="EGF-like calcium-binding domain-containing protein" evidence="4">
    <location>
        <begin position="29"/>
        <end position="367"/>
    </location>
</feature>
<dbReference type="AlphaFoldDB" id="A0A8X8WB68"/>
<accession>A0A8X8WB68</accession>
<dbReference type="PROSITE" id="PS01187">
    <property type="entry name" value="EGF_CA"/>
    <property type="match status" value="1"/>
</dbReference>
<dbReference type="GO" id="GO:0030247">
    <property type="term" value="F:polysaccharide binding"/>
    <property type="evidence" value="ECO:0007669"/>
    <property type="project" value="InterPro"/>
</dbReference>
<evidence type="ECO:0000256" key="3">
    <source>
        <dbReference type="ARBA" id="ARBA00023157"/>
    </source>
</evidence>
<dbReference type="CDD" id="cd00054">
    <property type="entry name" value="EGF_CA"/>
    <property type="match status" value="1"/>
</dbReference>
<comment type="caution">
    <text evidence="6">The sequence shown here is derived from an EMBL/GenBank/DDBJ whole genome shotgun (WGS) entry which is preliminary data.</text>
</comment>
<dbReference type="GO" id="GO:0016020">
    <property type="term" value="C:membrane"/>
    <property type="evidence" value="ECO:0007669"/>
    <property type="project" value="UniProtKB-SubCell"/>
</dbReference>
<dbReference type="SMART" id="SM00179">
    <property type="entry name" value="EGF_CA"/>
    <property type="match status" value="1"/>
</dbReference>
<dbReference type="SUPFAM" id="SSF57196">
    <property type="entry name" value="EGF/Laminin"/>
    <property type="match status" value="1"/>
</dbReference>
<evidence type="ECO:0000259" key="5">
    <source>
        <dbReference type="SMART" id="SM00179"/>
    </source>
</evidence>
<dbReference type="FunFam" id="2.10.25.10:FF:000628">
    <property type="entry name" value="Wall-associated receptor kinase 2"/>
    <property type="match status" value="1"/>
</dbReference>
<dbReference type="GO" id="GO:0005509">
    <property type="term" value="F:calcium ion binding"/>
    <property type="evidence" value="ECO:0007669"/>
    <property type="project" value="InterPro"/>
</dbReference>
<dbReference type="InterPro" id="IPR025287">
    <property type="entry name" value="WAK_GUB"/>
</dbReference>
<feature type="signal peptide" evidence="4">
    <location>
        <begin position="1"/>
        <end position="28"/>
    </location>
</feature>
<dbReference type="Gene3D" id="2.10.25.10">
    <property type="entry name" value="Laminin"/>
    <property type="match status" value="1"/>
</dbReference>
<evidence type="ECO:0000256" key="2">
    <source>
        <dbReference type="ARBA" id="ARBA00022729"/>
    </source>
</evidence>
<comment type="subcellular location">
    <subcellularLocation>
        <location evidence="1">Membrane</location>
        <topology evidence="1">Single-pass membrane protein</topology>
    </subcellularLocation>
</comment>
<protein>
    <recommendedName>
        <fullName evidence="5">EGF-like calcium-binding domain-containing protein</fullName>
    </recommendedName>
</protein>
<dbReference type="Pfam" id="PF13947">
    <property type="entry name" value="GUB_WAK_bind"/>
    <property type="match status" value="1"/>
</dbReference>
<reference evidence="6" key="1">
    <citation type="submission" date="2018-01" db="EMBL/GenBank/DDBJ databases">
        <authorList>
            <person name="Mao J.F."/>
        </authorList>
    </citation>
    <scope>NUCLEOTIDE SEQUENCE</scope>
    <source>
        <strain evidence="6">Huo1</strain>
        <tissue evidence="6">Leaf</tissue>
    </source>
</reference>
<dbReference type="PANTHER" id="PTHR33491">
    <property type="entry name" value="OSJNBA0016N04.9 PROTEIN"/>
    <property type="match status" value="1"/>
</dbReference>
<evidence type="ECO:0000313" key="7">
    <source>
        <dbReference type="Proteomes" id="UP000298416"/>
    </source>
</evidence>